<dbReference type="RefSeq" id="WP_091572397.1">
    <property type="nucleotide sequence ID" value="NZ_FMZA01000021.1"/>
</dbReference>
<dbReference type="AlphaFoldDB" id="A0A1G6QE69"/>
<evidence type="ECO:0000313" key="2">
    <source>
        <dbReference type="Proteomes" id="UP000199387"/>
    </source>
</evidence>
<dbReference type="OrthoDB" id="2989675at2"/>
<sequence>MTGTGPTKKEFADLINQMMGRNVMNARLLEQILSDAKNSYYNRGLDGFLGYIRRLTQAPLSNEELKQMMKLVIDAGKPDRALTRLVEQQWFPQEQAEKMNRKLRNSSGNRKKK</sequence>
<accession>A0A1G6QE69</accession>
<keyword evidence="2" id="KW-1185">Reference proteome</keyword>
<name>A0A1G6QE69_9BACL</name>
<dbReference type="Proteomes" id="UP000199387">
    <property type="component" value="Unassembled WGS sequence"/>
</dbReference>
<gene>
    <name evidence="1" type="ORF">SAMN04488112_12121</name>
</gene>
<evidence type="ECO:0000313" key="1">
    <source>
        <dbReference type="EMBL" id="SDC90598.1"/>
    </source>
</evidence>
<organism evidence="1 2">
    <name type="scientific">Melghirimyces thermohalophilus</name>
    <dbReference type="NCBI Taxonomy" id="1236220"/>
    <lineage>
        <taxon>Bacteria</taxon>
        <taxon>Bacillati</taxon>
        <taxon>Bacillota</taxon>
        <taxon>Bacilli</taxon>
        <taxon>Bacillales</taxon>
        <taxon>Thermoactinomycetaceae</taxon>
        <taxon>Melghirimyces</taxon>
    </lineage>
</organism>
<reference evidence="1 2" key="1">
    <citation type="submission" date="2016-10" db="EMBL/GenBank/DDBJ databases">
        <authorList>
            <person name="de Groot N.N."/>
        </authorList>
    </citation>
    <scope>NUCLEOTIDE SEQUENCE [LARGE SCALE GENOMIC DNA]</scope>
    <source>
        <strain evidence="1 2">DSM 45514</strain>
    </source>
</reference>
<dbReference type="EMBL" id="FMZA01000021">
    <property type="protein sequence ID" value="SDC90598.1"/>
    <property type="molecule type" value="Genomic_DNA"/>
</dbReference>
<protein>
    <submittedName>
        <fullName evidence="1">Uncharacterized protein</fullName>
    </submittedName>
</protein>
<dbReference type="STRING" id="1236220.SAMN04488112_12121"/>
<proteinExistence type="predicted"/>